<gene>
    <name evidence="2" type="ORF">Tci_924068</name>
</gene>
<dbReference type="AlphaFoldDB" id="A0A699WY51"/>
<name>A0A699WY51_TANCI</name>
<reference evidence="2" key="1">
    <citation type="journal article" date="2019" name="Sci. Rep.">
        <title>Draft genome of Tanacetum cinerariifolium, the natural source of mosquito coil.</title>
        <authorList>
            <person name="Yamashiro T."/>
            <person name="Shiraishi A."/>
            <person name="Satake H."/>
            <person name="Nakayama K."/>
        </authorList>
    </citation>
    <scope>NUCLEOTIDE SEQUENCE</scope>
</reference>
<dbReference type="EMBL" id="BKCJ011777898">
    <property type="protein sequence ID" value="GFD52099.1"/>
    <property type="molecule type" value="Genomic_DNA"/>
</dbReference>
<protein>
    <submittedName>
        <fullName evidence="2">Uncharacterized protein</fullName>
    </submittedName>
</protein>
<accession>A0A699WY51</accession>
<organism evidence="2">
    <name type="scientific">Tanacetum cinerariifolium</name>
    <name type="common">Dalmatian daisy</name>
    <name type="synonym">Chrysanthemum cinerariifolium</name>
    <dbReference type="NCBI Taxonomy" id="118510"/>
    <lineage>
        <taxon>Eukaryota</taxon>
        <taxon>Viridiplantae</taxon>
        <taxon>Streptophyta</taxon>
        <taxon>Embryophyta</taxon>
        <taxon>Tracheophyta</taxon>
        <taxon>Spermatophyta</taxon>
        <taxon>Magnoliopsida</taxon>
        <taxon>eudicotyledons</taxon>
        <taxon>Gunneridae</taxon>
        <taxon>Pentapetalae</taxon>
        <taxon>asterids</taxon>
        <taxon>campanulids</taxon>
        <taxon>Asterales</taxon>
        <taxon>Asteraceae</taxon>
        <taxon>Asteroideae</taxon>
        <taxon>Anthemideae</taxon>
        <taxon>Anthemidinae</taxon>
        <taxon>Tanacetum</taxon>
    </lineage>
</organism>
<evidence type="ECO:0000313" key="2">
    <source>
        <dbReference type="EMBL" id="GFD52099.1"/>
    </source>
</evidence>
<feature type="compositionally biased region" description="Low complexity" evidence="1">
    <location>
        <begin position="26"/>
        <end position="36"/>
    </location>
</feature>
<feature type="non-terminal residue" evidence="2">
    <location>
        <position position="1"/>
    </location>
</feature>
<feature type="compositionally biased region" description="Basic and acidic residues" evidence="1">
    <location>
        <begin position="9"/>
        <end position="20"/>
    </location>
</feature>
<feature type="region of interest" description="Disordered" evidence="1">
    <location>
        <begin position="1"/>
        <end position="80"/>
    </location>
</feature>
<proteinExistence type="predicted"/>
<evidence type="ECO:0000256" key="1">
    <source>
        <dbReference type="SAM" id="MobiDB-lite"/>
    </source>
</evidence>
<sequence>PKPHLIRPFLRESALHERSKTSGNFSSPPRRQSRSQNGAVLQFAVRTADRGDPVGASHGRQREQGDGQAVPGRQHPPGDL</sequence>
<comment type="caution">
    <text evidence="2">The sequence shown here is derived from an EMBL/GenBank/DDBJ whole genome shotgun (WGS) entry which is preliminary data.</text>
</comment>